<feature type="non-terminal residue" evidence="3">
    <location>
        <position position="341"/>
    </location>
</feature>
<reference evidence="3" key="1">
    <citation type="submission" date="2021-06" db="EMBL/GenBank/DDBJ databases">
        <authorList>
            <person name="Kallberg Y."/>
            <person name="Tangrot J."/>
            <person name="Rosling A."/>
        </authorList>
    </citation>
    <scope>NUCLEOTIDE SEQUENCE</scope>
    <source>
        <strain evidence="3">MA453B</strain>
    </source>
</reference>
<dbReference type="InterPro" id="IPR021109">
    <property type="entry name" value="Peptidase_aspartic_dom_sf"/>
</dbReference>
<feature type="domain" description="Peptidase A1" evidence="2">
    <location>
        <begin position="55"/>
        <end position="341"/>
    </location>
</feature>
<dbReference type="GO" id="GO:0004190">
    <property type="term" value="F:aspartic-type endopeptidase activity"/>
    <property type="evidence" value="ECO:0007669"/>
    <property type="project" value="InterPro"/>
</dbReference>
<evidence type="ECO:0000256" key="1">
    <source>
        <dbReference type="ARBA" id="ARBA00007447"/>
    </source>
</evidence>
<comment type="similarity">
    <text evidence="1">Belongs to the peptidase A1 family.</text>
</comment>
<comment type="caution">
    <text evidence="3">The sequence shown here is derived from an EMBL/GenBank/DDBJ whole genome shotgun (WGS) entry which is preliminary data.</text>
</comment>
<gene>
    <name evidence="3" type="ORF">DERYTH_LOCUS517</name>
</gene>
<dbReference type="PANTHER" id="PTHR47966:SF51">
    <property type="entry name" value="BETA-SITE APP-CLEAVING ENZYME, ISOFORM A-RELATED"/>
    <property type="match status" value="1"/>
</dbReference>
<sequence>MLLKLASLVNCTQQPLTYSLKYKLLNNTQKAFLSKRAGSIKLDTYLDLFPNIPVWAVVVGIGRDSKQGVSLIYDTESKDSFVKSSKCVSCPSFTYDPTRSLTYNKTRSTSNNLGRYHIYEYGTDFIENLTMPYEFGLVDSINNTMAIDQHVAGVFGLGYEKDDCNSANCNFYSYLKSKETKLYHSQQCAKNVSSCHEWQLNGGVIPFGDIQPTVKDIMWLPLIDQGGLWKININGITLLNTATQKSIEMMNLSQPAVISVTNPQMVFSVEFANAITNSVGGKYDPTYGYIGPCGSLAIIQTYTGELPRFRTAPALDSGYLYTIPIQDGSSNCYAGFTDTNV</sequence>
<dbReference type="SUPFAM" id="SSF50630">
    <property type="entry name" value="Acid proteases"/>
    <property type="match status" value="1"/>
</dbReference>
<protein>
    <submittedName>
        <fullName evidence="3">26274_t:CDS:1</fullName>
    </submittedName>
</protein>
<dbReference type="Gene3D" id="2.40.70.10">
    <property type="entry name" value="Acid Proteases"/>
    <property type="match status" value="2"/>
</dbReference>
<dbReference type="OrthoDB" id="10537234at2759"/>
<dbReference type="CDD" id="cd05471">
    <property type="entry name" value="pepsin_like"/>
    <property type="match status" value="1"/>
</dbReference>
<evidence type="ECO:0000313" key="4">
    <source>
        <dbReference type="Proteomes" id="UP000789405"/>
    </source>
</evidence>
<dbReference type="EMBL" id="CAJVPY010000117">
    <property type="protein sequence ID" value="CAG8451063.1"/>
    <property type="molecule type" value="Genomic_DNA"/>
</dbReference>
<evidence type="ECO:0000313" key="3">
    <source>
        <dbReference type="EMBL" id="CAG8451063.1"/>
    </source>
</evidence>
<dbReference type="Pfam" id="PF00026">
    <property type="entry name" value="Asp"/>
    <property type="match status" value="1"/>
</dbReference>
<proteinExistence type="inferred from homology"/>
<dbReference type="PROSITE" id="PS51767">
    <property type="entry name" value="PEPTIDASE_A1"/>
    <property type="match status" value="1"/>
</dbReference>
<evidence type="ECO:0000259" key="2">
    <source>
        <dbReference type="PROSITE" id="PS51767"/>
    </source>
</evidence>
<dbReference type="InterPro" id="IPR033121">
    <property type="entry name" value="PEPTIDASE_A1"/>
</dbReference>
<dbReference type="AlphaFoldDB" id="A0A9N8YT47"/>
<dbReference type="InterPro" id="IPR001461">
    <property type="entry name" value="Aspartic_peptidase_A1"/>
</dbReference>
<keyword evidence="4" id="KW-1185">Reference proteome</keyword>
<name>A0A9N8YT47_9GLOM</name>
<dbReference type="GO" id="GO:0006508">
    <property type="term" value="P:proteolysis"/>
    <property type="evidence" value="ECO:0007669"/>
    <property type="project" value="InterPro"/>
</dbReference>
<organism evidence="3 4">
    <name type="scientific">Dentiscutata erythropus</name>
    <dbReference type="NCBI Taxonomy" id="1348616"/>
    <lineage>
        <taxon>Eukaryota</taxon>
        <taxon>Fungi</taxon>
        <taxon>Fungi incertae sedis</taxon>
        <taxon>Mucoromycota</taxon>
        <taxon>Glomeromycotina</taxon>
        <taxon>Glomeromycetes</taxon>
        <taxon>Diversisporales</taxon>
        <taxon>Gigasporaceae</taxon>
        <taxon>Dentiscutata</taxon>
    </lineage>
</organism>
<accession>A0A9N8YT47</accession>
<dbReference type="Proteomes" id="UP000789405">
    <property type="component" value="Unassembled WGS sequence"/>
</dbReference>
<dbReference type="InterPro" id="IPR034164">
    <property type="entry name" value="Pepsin-like_dom"/>
</dbReference>
<feature type="non-terminal residue" evidence="3">
    <location>
        <position position="1"/>
    </location>
</feature>
<dbReference type="PANTHER" id="PTHR47966">
    <property type="entry name" value="BETA-SITE APP-CLEAVING ENZYME, ISOFORM A-RELATED"/>
    <property type="match status" value="1"/>
</dbReference>